<keyword evidence="1" id="KW-0812">Transmembrane</keyword>
<dbReference type="AlphaFoldDB" id="A0A1H8I4K0"/>
<keyword evidence="3" id="KW-1185">Reference proteome</keyword>
<evidence type="ECO:0008006" key="4">
    <source>
        <dbReference type="Google" id="ProtNLM"/>
    </source>
</evidence>
<protein>
    <recommendedName>
        <fullName evidence="4">GTP-binding protein</fullName>
    </recommendedName>
</protein>
<dbReference type="RefSeq" id="WP_091165048.1">
    <property type="nucleotide sequence ID" value="NZ_CBCSFM010000001.1"/>
</dbReference>
<feature type="transmembrane region" description="Helical" evidence="1">
    <location>
        <begin position="146"/>
        <end position="163"/>
    </location>
</feature>
<dbReference type="Proteomes" id="UP000198657">
    <property type="component" value="Unassembled WGS sequence"/>
</dbReference>
<organism evidence="2 3">
    <name type="scientific">Flavobacterium sinopsychrotolerans</name>
    <dbReference type="NCBI Taxonomy" id="604089"/>
    <lineage>
        <taxon>Bacteria</taxon>
        <taxon>Pseudomonadati</taxon>
        <taxon>Bacteroidota</taxon>
        <taxon>Flavobacteriia</taxon>
        <taxon>Flavobacteriales</taxon>
        <taxon>Flavobacteriaceae</taxon>
        <taxon>Flavobacterium</taxon>
    </lineage>
</organism>
<feature type="transmembrane region" description="Helical" evidence="1">
    <location>
        <begin position="110"/>
        <end position="134"/>
    </location>
</feature>
<evidence type="ECO:0000313" key="3">
    <source>
        <dbReference type="Proteomes" id="UP000198657"/>
    </source>
</evidence>
<dbReference type="OrthoDB" id="1451346at2"/>
<dbReference type="EMBL" id="FODN01000001">
    <property type="protein sequence ID" value="SEN63730.1"/>
    <property type="molecule type" value="Genomic_DNA"/>
</dbReference>
<reference evidence="3" key="1">
    <citation type="submission" date="2016-10" db="EMBL/GenBank/DDBJ databases">
        <authorList>
            <person name="Varghese N."/>
            <person name="Submissions S."/>
        </authorList>
    </citation>
    <scope>NUCLEOTIDE SEQUENCE [LARGE SCALE GENOMIC DNA]</scope>
    <source>
        <strain evidence="3">CGMCC 1.8704</strain>
    </source>
</reference>
<evidence type="ECO:0000256" key="1">
    <source>
        <dbReference type="SAM" id="Phobius"/>
    </source>
</evidence>
<name>A0A1H8I4K0_9FLAO</name>
<evidence type="ECO:0000313" key="2">
    <source>
        <dbReference type="EMBL" id="SEN63730.1"/>
    </source>
</evidence>
<keyword evidence="1" id="KW-0472">Membrane</keyword>
<accession>A0A1H8I4K0</accession>
<proteinExistence type="predicted"/>
<sequence length="187" mass="22258">MNINFFDILANPYLFNTYKFTTMDANNELRLRLRFYKDVPQNIDSLRVKFANYTQIKSKDYFVKIRGYHIWLNIKGPKKAYWSPHLHIEMESKDQNETHIRALFGPDPTLWTLFMFFHFIIAGIFLIFSGIAYSDYILKNSVTFDLVVMGLMIFAWFLLYIVAKQIRSNGHNQMNDLENLFLEIIES</sequence>
<dbReference type="STRING" id="604089.SAMN04487942_0443"/>
<keyword evidence="1" id="KW-1133">Transmembrane helix</keyword>
<gene>
    <name evidence="2" type="ORF">SAMN04487942_0443</name>
</gene>